<dbReference type="PROSITE" id="PS01162">
    <property type="entry name" value="QOR_ZETA_CRYSTAL"/>
    <property type="match status" value="1"/>
</dbReference>
<dbReference type="Gene3D" id="3.40.50.720">
    <property type="entry name" value="NAD(P)-binding Rossmann-like Domain"/>
    <property type="match status" value="1"/>
</dbReference>
<dbReference type="PANTHER" id="PTHR44154:SF1">
    <property type="entry name" value="QUINONE OXIDOREDUCTASE"/>
    <property type="match status" value="1"/>
</dbReference>
<dbReference type="GeneID" id="113045662"/>
<keyword evidence="8" id="KW-1133">Transmembrane helix</keyword>
<keyword evidence="8" id="KW-0472">Membrane</keyword>
<dbReference type="InterPro" id="IPR051603">
    <property type="entry name" value="Zinc-ADH_QOR/CCCR"/>
</dbReference>
<keyword evidence="5" id="KW-0521">NADP</keyword>
<evidence type="ECO:0000313" key="10">
    <source>
        <dbReference type="Proteomes" id="UP000515129"/>
    </source>
</evidence>
<name>A0A6P6JQV1_CARAU</name>
<organism evidence="10 11">
    <name type="scientific">Carassius auratus</name>
    <name type="common">Goldfish</name>
    <dbReference type="NCBI Taxonomy" id="7957"/>
    <lineage>
        <taxon>Eukaryota</taxon>
        <taxon>Metazoa</taxon>
        <taxon>Chordata</taxon>
        <taxon>Craniata</taxon>
        <taxon>Vertebrata</taxon>
        <taxon>Euteleostomi</taxon>
        <taxon>Actinopterygii</taxon>
        <taxon>Neopterygii</taxon>
        <taxon>Teleostei</taxon>
        <taxon>Ostariophysi</taxon>
        <taxon>Cypriniformes</taxon>
        <taxon>Cyprinidae</taxon>
        <taxon>Cyprininae</taxon>
        <taxon>Carassius</taxon>
    </lineage>
</organism>
<dbReference type="GO" id="GO:0005829">
    <property type="term" value="C:cytosol"/>
    <property type="evidence" value="ECO:0007669"/>
    <property type="project" value="TreeGrafter"/>
</dbReference>
<keyword evidence="4" id="KW-0963">Cytoplasm</keyword>
<evidence type="ECO:0000256" key="4">
    <source>
        <dbReference type="ARBA" id="ARBA00022490"/>
    </source>
</evidence>
<comment type="subunit">
    <text evidence="3">Homotetramer.</text>
</comment>
<dbReference type="SMART" id="SM00829">
    <property type="entry name" value="PKS_ER"/>
    <property type="match status" value="1"/>
</dbReference>
<dbReference type="Gene3D" id="3.90.180.10">
    <property type="entry name" value="Medium-chain alcohol dehydrogenases, catalytic domain"/>
    <property type="match status" value="1"/>
</dbReference>
<dbReference type="FunFam" id="3.90.180.10:FF:000016">
    <property type="entry name" value="Quinone oxidoreductase"/>
    <property type="match status" value="1"/>
</dbReference>
<dbReference type="RefSeq" id="XP_026061980.1">
    <property type="nucleotide sequence ID" value="XM_026206195.1"/>
</dbReference>
<comment type="subcellular location">
    <subcellularLocation>
        <location evidence="1">Cytoplasm</location>
    </subcellularLocation>
</comment>
<evidence type="ECO:0000256" key="5">
    <source>
        <dbReference type="ARBA" id="ARBA00022857"/>
    </source>
</evidence>
<evidence type="ECO:0000256" key="2">
    <source>
        <dbReference type="ARBA" id="ARBA00010371"/>
    </source>
</evidence>
<dbReference type="InterPro" id="IPR020843">
    <property type="entry name" value="ER"/>
</dbReference>
<evidence type="ECO:0000256" key="7">
    <source>
        <dbReference type="ARBA" id="ARBA00022990"/>
    </source>
</evidence>
<protein>
    <submittedName>
        <fullName evidence="11 12">Quinone oxidoreductase isoform X1</fullName>
    </submittedName>
</protein>
<dbReference type="InterPro" id="IPR002364">
    <property type="entry name" value="Quin_OxRdtase/zeta-crystal_CS"/>
</dbReference>
<dbReference type="InterPro" id="IPR036291">
    <property type="entry name" value="NAD(P)-bd_dom_sf"/>
</dbReference>
<dbReference type="AlphaFoldDB" id="A0A6P6JQV1"/>
<dbReference type="InterPro" id="IPR013149">
    <property type="entry name" value="ADH-like_C"/>
</dbReference>
<dbReference type="Pfam" id="PF13613">
    <property type="entry name" value="HTH_Tnp_4"/>
    <property type="match status" value="1"/>
</dbReference>
<gene>
    <name evidence="11 12" type="primary">cryz</name>
</gene>
<dbReference type="InterPro" id="IPR011032">
    <property type="entry name" value="GroES-like_sf"/>
</dbReference>
<reference evidence="11 12" key="1">
    <citation type="submission" date="2025-04" db="UniProtKB">
        <authorList>
            <consortium name="RefSeq"/>
        </authorList>
    </citation>
    <scope>IDENTIFICATION</scope>
    <source>
        <strain evidence="11 12">Wakin</strain>
        <tissue evidence="11 12">Muscle</tissue>
    </source>
</reference>
<comment type="similarity">
    <text evidence="2">Belongs to the zinc-containing alcohol dehydrogenase family. Quinone oxidoreductase subfamily.</text>
</comment>
<dbReference type="SUPFAM" id="SSF50129">
    <property type="entry name" value="GroES-like"/>
    <property type="match status" value="1"/>
</dbReference>
<dbReference type="FunFam" id="3.40.50.720:FF:000244">
    <property type="entry name" value="quinone oxidoreductase"/>
    <property type="match status" value="1"/>
</dbReference>
<dbReference type="InterPro" id="IPR027805">
    <property type="entry name" value="Transposase_HTH_dom"/>
</dbReference>
<dbReference type="Pfam" id="PF00107">
    <property type="entry name" value="ADH_zinc_N"/>
    <property type="match status" value="1"/>
</dbReference>
<keyword evidence="10" id="KW-1185">Reference proteome</keyword>
<keyword evidence="7" id="KW-0007">Acetylation</keyword>
<evidence type="ECO:0000256" key="3">
    <source>
        <dbReference type="ARBA" id="ARBA00011881"/>
    </source>
</evidence>
<evidence type="ECO:0000256" key="6">
    <source>
        <dbReference type="ARBA" id="ARBA00022884"/>
    </source>
</evidence>
<dbReference type="KEGG" id="caua:113045662"/>
<dbReference type="GO" id="GO:0003960">
    <property type="term" value="F:quinone reductase (NADPH) activity"/>
    <property type="evidence" value="ECO:0007669"/>
    <property type="project" value="TreeGrafter"/>
</dbReference>
<sequence length="428" mass="46695">MNENFLSGDDDTVKYYMGLRNFAFFQILILTLTPYLPQGRMKNLSPFQLFLLILMRLRLDLPIQHLSHLFRVHKTTVADAFHHTLGVMYAQLCPLVHWPSRECLFTSMPHQFVESFGKNVAAIVDCFEVFIEKPSNVLIRVHACGINPVETYIRSGSYARKPSLPYTPGSDISGVVEAVGDGVCLLRTGDRVFTTGTVTGGYAEFTLASEDTVHKLPDTLDYKQGAAIGVPYFTAYRALVQKAHAKAGETVLIHGASGGVGIAACQIARAFGLKVLGTAGTSEGMQLVLSSGAHLAFNHREKYYLDKIKNATNGQGVNVIIEMLSNVNLSNDLQLLDFGGRVIIVGSRGPIEIYPRDIMVKETSIIGVALYNATNKETSECATALFAGMETGWLKPVIGPEYTLDKAAKAHEDIISSPGASGKMIFII</sequence>
<dbReference type="InterPro" id="IPR013154">
    <property type="entry name" value="ADH-like_N"/>
</dbReference>
<accession>A0A6P6JQV1</accession>
<dbReference type="CTD" id="1429"/>
<evidence type="ECO:0000313" key="11">
    <source>
        <dbReference type="RefSeq" id="XP_026061980.1"/>
    </source>
</evidence>
<evidence type="ECO:0000256" key="8">
    <source>
        <dbReference type="SAM" id="Phobius"/>
    </source>
</evidence>
<dbReference type="OrthoDB" id="3941538at2759"/>
<dbReference type="Pfam" id="PF08240">
    <property type="entry name" value="ADH_N"/>
    <property type="match status" value="1"/>
</dbReference>
<dbReference type="SUPFAM" id="SSF51735">
    <property type="entry name" value="NAD(P)-binding Rossmann-fold domains"/>
    <property type="match status" value="1"/>
</dbReference>
<dbReference type="GO" id="GO:0008270">
    <property type="term" value="F:zinc ion binding"/>
    <property type="evidence" value="ECO:0007669"/>
    <property type="project" value="InterPro"/>
</dbReference>
<dbReference type="Proteomes" id="UP000515129">
    <property type="component" value="Chromosome 27"/>
</dbReference>
<dbReference type="PANTHER" id="PTHR44154">
    <property type="entry name" value="QUINONE OXIDOREDUCTASE"/>
    <property type="match status" value="1"/>
</dbReference>
<dbReference type="RefSeq" id="XP_026061981.1">
    <property type="nucleotide sequence ID" value="XM_026206196.1"/>
</dbReference>
<dbReference type="GO" id="GO:0003730">
    <property type="term" value="F:mRNA 3'-UTR binding"/>
    <property type="evidence" value="ECO:0007669"/>
    <property type="project" value="TreeGrafter"/>
</dbReference>
<keyword evidence="8" id="KW-0812">Transmembrane</keyword>
<evidence type="ECO:0000259" key="9">
    <source>
        <dbReference type="SMART" id="SM00829"/>
    </source>
</evidence>
<feature type="transmembrane region" description="Helical" evidence="8">
    <location>
        <begin position="15"/>
        <end position="36"/>
    </location>
</feature>
<evidence type="ECO:0000313" key="12">
    <source>
        <dbReference type="RefSeq" id="XP_026061981.1"/>
    </source>
</evidence>
<keyword evidence="6" id="KW-0694">RNA-binding</keyword>
<proteinExistence type="inferred from homology"/>
<dbReference type="CDD" id="cd08253">
    <property type="entry name" value="zeta_crystallin"/>
    <property type="match status" value="1"/>
</dbReference>
<feature type="domain" description="Enoyl reductase (ER)" evidence="9">
    <location>
        <begin position="117"/>
        <end position="426"/>
    </location>
</feature>
<evidence type="ECO:0000256" key="1">
    <source>
        <dbReference type="ARBA" id="ARBA00004496"/>
    </source>
</evidence>
<dbReference type="GO" id="GO:0070402">
    <property type="term" value="F:NADPH binding"/>
    <property type="evidence" value="ECO:0007669"/>
    <property type="project" value="TreeGrafter"/>
</dbReference>